<dbReference type="InterPro" id="IPR051259">
    <property type="entry name" value="rRNA_Methyltransferase"/>
</dbReference>
<name>A0AAD3SQH4_NEPGR</name>
<protein>
    <recommendedName>
        <fullName evidence="3">tRNA/rRNA methyltransferase SpoU type domain-containing protein</fullName>
    </recommendedName>
</protein>
<dbReference type="EMBL" id="BSYO01000014">
    <property type="protein sequence ID" value="GMH14681.1"/>
    <property type="molecule type" value="Genomic_DNA"/>
</dbReference>
<dbReference type="InterPro" id="IPR029026">
    <property type="entry name" value="tRNA_m1G_MTases_N"/>
</dbReference>
<keyword evidence="1" id="KW-0489">Methyltransferase</keyword>
<accession>A0AAD3SQH4</accession>
<proteinExistence type="predicted"/>
<dbReference type="InterPro" id="IPR001537">
    <property type="entry name" value="SpoU_MeTrfase"/>
</dbReference>
<dbReference type="FunFam" id="3.40.1280.10:FF:000027">
    <property type="entry name" value="Putative tRNA/rRNA methyltransferase YsgA"/>
    <property type="match status" value="1"/>
</dbReference>
<organism evidence="4 5">
    <name type="scientific">Nepenthes gracilis</name>
    <name type="common">Slender pitcher plant</name>
    <dbReference type="NCBI Taxonomy" id="150966"/>
    <lineage>
        <taxon>Eukaryota</taxon>
        <taxon>Viridiplantae</taxon>
        <taxon>Streptophyta</taxon>
        <taxon>Embryophyta</taxon>
        <taxon>Tracheophyta</taxon>
        <taxon>Spermatophyta</taxon>
        <taxon>Magnoliopsida</taxon>
        <taxon>eudicotyledons</taxon>
        <taxon>Gunneridae</taxon>
        <taxon>Pentapetalae</taxon>
        <taxon>Caryophyllales</taxon>
        <taxon>Nepenthaceae</taxon>
        <taxon>Nepenthes</taxon>
    </lineage>
</organism>
<evidence type="ECO:0000313" key="5">
    <source>
        <dbReference type="Proteomes" id="UP001279734"/>
    </source>
</evidence>
<dbReference type="AlphaFoldDB" id="A0AAD3SQH4"/>
<dbReference type="GO" id="GO:0006396">
    <property type="term" value="P:RNA processing"/>
    <property type="evidence" value="ECO:0007669"/>
    <property type="project" value="InterPro"/>
</dbReference>
<dbReference type="InterPro" id="IPR029028">
    <property type="entry name" value="Alpha/beta_knot_MTases"/>
</dbReference>
<dbReference type="SUPFAM" id="SSF55315">
    <property type="entry name" value="L30e-like"/>
    <property type="match status" value="1"/>
</dbReference>
<evidence type="ECO:0000259" key="3">
    <source>
        <dbReference type="Pfam" id="PF00588"/>
    </source>
</evidence>
<evidence type="ECO:0000256" key="2">
    <source>
        <dbReference type="ARBA" id="ARBA00022679"/>
    </source>
</evidence>
<dbReference type="CDD" id="cd18095">
    <property type="entry name" value="SpoU-like_rRNA-MTase"/>
    <property type="match status" value="1"/>
</dbReference>
<dbReference type="PANTHER" id="PTHR43191">
    <property type="entry name" value="RRNA METHYLTRANSFERASE 3"/>
    <property type="match status" value="1"/>
</dbReference>
<keyword evidence="2" id="KW-0808">Transferase</keyword>
<comment type="caution">
    <text evidence="4">The sequence shown here is derived from an EMBL/GenBank/DDBJ whole genome shotgun (WGS) entry which is preliminary data.</text>
</comment>
<sequence length="346" mass="37922">MHYPSASTAYPHPLLNKTSNCCKARLSIPHAVVRSLSSYDESKNCSSLPVSRTIDLPSRVKSLTSTSNPFVKHCLKLRQSSSYRHTHGSALIIGSTPIREIYKFHMLKQERQNTLVDCLFLLDGTDVPEGLDDGLVRIVHVSSTVMRRLSGVQSMESVEAIALMRIPSSFLNLNNSKLGGDCKGWFSCPHRILVLEGIQDPGNLGTLIRSAMAFKWDGIFLLPGCCDPFNEKVLRASRGASFQFPIISGNWVHLDAIGNKYHQIKILAGHPYSSNCSKRFSLLSQGLADSLEETPLFLILGSEGGGLSEKSMQACELVTIPMAELSNSLNAAVAGGIFLFMLRPRS</sequence>
<dbReference type="GO" id="GO:0032259">
    <property type="term" value="P:methylation"/>
    <property type="evidence" value="ECO:0007669"/>
    <property type="project" value="UniProtKB-KW"/>
</dbReference>
<dbReference type="InterPro" id="IPR029064">
    <property type="entry name" value="Ribosomal_eL30-like_sf"/>
</dbReference>
<evidence type="ECO:0000313" key="4">
    <source>
        <dbReference type="EMBL" id="GMH14681.1"/>
    </source>
</evidence>
<dbReference type="SUPFAM" id="SSF75217">
    <property type="entry name" value="alpha/beta knot"/>
    <property type="match status" value="1"/>
</dbReference>
<feature type="domain" description="tRNA/rRNA methyltransferase SpoU type" evidence="3">
    <location>
        <begin position="192"/>
        <end position="340"/>
    </location>
</feature>
<reference evidence="4" key="1">
    <citation type="submission" date="2023-05" db="EMBL/GenBank/DDBJ databases">
        <title>Nepenthes gracilis genome sequencing.</title>
        <authorList>
            <person name="Fukushima K."/>
        </authorList>
    </citation>
    <scope>NUCLEOTIDE SEQUENCE</scope>
    <source>
        <strain evidence="4">SING2019-196</strain>
    </source>
</reference>
<dbReference type="GO" id="GO:0008173">
    <property type="term" value="F:RNA methyltransferase activity"/>
    <property type="evidence" value="ECO:0007669"/>
    <property type="project" value="InterPro"/>
</dbReference>
<dbReference type="GO" id="GO:0003723">
    <property type="term" value="F:RNA binding"/>
    <property type="evidence" value="ECO:0007669"/>
    <property type="project" value="InterPro"/>
</dbReference>
<dbReference type="Pfam" id="PF00588">
    <property type="entry name" value="SpoU_methylase"/>
    <property type="match status" value="1"/>
</dbReference>
<dbReference type="PANTHER" id="PTHR43191:SF2">
    <property type="entry name" value="RRNA METHYLTRANSFERASE 3, MITOCHONDRIAL"/>
    <property type="match status" value="1"/>
</dbReference>
<dbReference type="Gene3D" id="3.30.1330.30">
    <property type="match status" value="1"/>
</dbReference>
<gene>
    <name evidence="4" type="ORF">Nepgr_016522</name>
</gene>
<keyword evidence="5" id="KW-1185">Reference proteome</keyword>
<dbReference type="Proteomes" id="UP001279734">
    <property type="component" value="Unassembled WGS sequence"/>
</dbReference>
<evidence type="ECO:0000256" key="1">
    <source>
        <dbReference type="ARBA" id="ARBA00022603"/>
    </source>
</evidence>
<dbReference type="Gene3D" id="3.40.1280.10">
    <property type="match status" value="1"/>
</dbReference>